<evidence type="ECO:0000313" key="2">
    <source>
        <dbReference type="EMBL" id="RUM13057.1"/>
    </source>
</evidence>
<evidence type="ECO:0000313" key="3">
    <source>
        <dbReference type="Proteomes" id="UP000272004"/>
    </source>
</evidence>
<proteinExistence type="predicted"/>
<reference evidence="1 4" key="2">
    <citation type="submission" date="2020-08" db="EMBL/GenBank/DDBJ databases">
        <title>Genomic Encyclopedia of Type Strains, Phase IV (KMG-IV): sequencing the most valuable type-strain genomes for metagenomic binning, comparative biology and taxonomic classification.</title>
        <authorList>
            <person name="Goeker M."/>
        </authorList>
    </citation>
    <scope>NUCLEOTIDE SEQUENCE [LARGE SCALE GENOMIC DNA]</scope>
    <source>
        <strain evidence="1 4">DSM 19331</strain>
    </source>
</reference>
<organism evidence="1 4">
    <name type="scientific">Rhizobium fabae</name>
    <dbReference type="NCBI Taxonomy" id="573179"/>
    <lineage>
        <taxon>Bacteria</taxon>
        <taxon>Pseudomonadati</taxon>
        <taxon>Pseudomonadota</taxon>
        <taxon>Alphaproteobacteria</taxon>
        <taxon>Hyphomicrobiales</taxon>
        <taxon>Rhizobiaceae</taxon>
        <taxon>Rhizobium/Agrobacterium group</taxon>
        <taxon>Rhizobium</taxon>
    </lineage>
</organism>
<dbReference type="AlphaFoldDB" id="A0A7W6FKE6"/>
<accession>A0A7W6FKE6</accession>
<dbReference type="Proteomes" id="UP000545490">
    <property type="component" value="Unassembled WGS sequence"/>
</dbReference>
<reference evidence="2 3" key="1">
    <citation type="submission" date="2018-11" db="EMBL/GenBank/DDBJ databases">
        <authorList>
            <person name="Huo Y."/>
        </authorList>
    </citation>
    <scope>NUCLEOTIDE SEQUENCE [LARGE SCALE GENOMIC DNA]</scope>
    <source>
        <strain evidence="2 3">CCBAU 33202</strain>
    </source>
</reference>
<protein>
    <submittedName>
        <fullName evidence="1">Uncharacterized protein</fullName>
    </submittedName>
</protein>
<dbReference type="RefSeq" id="WP_126825583.1">
    <property type="nucleotide sequence ID" value="NZ_JACIDG010000009.1"/>
</dbReference>
<gene>
    <name evidence="2" type="ORF">EFB14_12185</name>
    <name evidence="1" type="ORF">GGQ65_003673</name>
</gene>
<sequence length="224" mass="24607">MKADLAVKGREIDTLRTVPFSARSARQALVDKRKLEAIDQIWAALKVMRQGKSTTALLAVIKWDAVADLTEKDGNAREMFKTMLDSAKITELFNHNAHAAMPYVSPIAAALFSAYATVITFTQAQLVVLQTGLGKNALSSPDAVYKVLSAALPDWSEYINKVGAFGFAQVLDELEKRLLAELQRNIEGRGDDEAQVTIAAGILELVRDAERKMSERKVPAQFSQ</sequence>
<dbReference type="EMBL" id="JACIDG010000009">
    <property type="protein sequence ID" value="MBB3916371.1"/>
    <property type="molecule type" value="Genomic_DNA"/>
</dbReference>
<keyword evidence="3" id="KW-1185">Reference proteome</keyword>
<dbReference type="EMBL" id="RJJU01000006">
    <property type="protein sequence ID" value="RUM13057.1"/>
    <property type="molecule type" value="Genomic_DNA"/>
</dbReference>
<evidence type="ECO:0000313" key="1">
    <source>
        <dbReference type="EMBL" id="MBB3916371.1"/>
    </source>
</evidence>
<name>A0A7W6FKE6_9HYPH</name>
<dbReference type="Proteomes" id="UP000272004">
    <property type="component" value="Unassembled WGS sequence"/>
</dbReference>
<evidence type="ECO:0000313" key="4">
    <source>
        <dbReference type="Proteomes" id="UP000545490"/>
    </source>
</evidence>
<comment type="caution">
    <text evidence="1">The sequence shown here is derived from an EMBL/GenBank/DDBJ whole genome shotgun (WGS) entry which is preliminary data.</text>
</comment>